<dbReference type="Proteomes" id="UP000031036">
    <property type="component" value="Unassembled WGS sequence"/>
</dbReference>
<reference evidence="1 2" key="1">
    <citation type="submission" date="2014-11" db="EMBL/GenBank/DDBJ databases">
        <title>Genetic blueprint of the zoonotic pathogen Toxocara canis.</title>
        <authorList>
            <person name="Zhu X.-Q."/>
            <person name="Korhonen P.K."/>
            <person name="Cai H."/>
            <person name="Young N.D."/>
            <person name="Nejsum P."/>
            <person name="von Samson-Himmelstjerna G."/>
            <person name="Boag P.R."/>
            <person name="Tan P."/>
            <person name="Li Q."/>
            <person name="Min J."/>
            <person name="Yang Y."/>
            <person name="Wang X."/>
            <person name="Fang X."/>
            <person name="Hall R.S."/>
            <person name="Hofmann A."/>
            <person name="Sternberg P.W."/>
            <person name="Jex A.R."/>
            <person name="Gasser R.B."/>
        </authorList>
    </citation>
    <scope>NUCLEOTIDE SEQUENCE [LARGE SCALE GENOMIC DNA]</scope>
    <source>
        <strain evidence="1">PN_DK_2014</strain>
    </source>
</reference>
<accession>A0A0B2VXU0</accession>
<protein>
    <submittedName>
        <fullName evidence="1">Uncharacterized protein</fullName>
    </submittedName>
</protein>
<sequence length="152" mass="17939">RIGFEAFVTFENNSTLLEVGYSKYRPSIRQPISISLFTGKSCMKIFVDDSFLPQQFIAQLTTSFHYSPLISIHWMPFSFPFSYQNIITKKIRTWQITRRGSKKFRSRSMPQLSHVIRDAVPKSTIPETSFRIWYEFRSGISLVFRRHYSFSS</sequence>
<feature type="non-terminal residue" evidence="1">
    <location>
        <position position="152"/>
    </location>
</feature>
<organism evidence="1 2">
    <name type="scientific">Toxocara canis</name>
    <name type="common">Canine roundworm</name>
    <dbReference type="NCBI Taxonomy" id="6265"/>
    <lineage>
        <taxon>Eukaryota</taxon>
        <taxon>Metazoa</taxon>
        <taxon>Ecdysozoa</taxon>
        <taxon>Nematoda</taxon>
        <taxon>Chromadorea</taxon>
        <taxon>Rhabditida</taxon>
        <taxon>Spirurina</taxon>
        <taxon>Ascaridomorpha</taxon>
        <taxon>Ascaridoidea</taxon>
        <taxon>Toxocaridae</taxon>
        <taxon>Toxocara</taxon>
    </lineage>
</organism>
<evidence type="ECO:0000313" key="2">
    <source>
        <dbReference type="Proteomes" id="UP000031036"/>
    </source>
</evidence>
<dbReference type="EMBL" id="JPKZ01000732">
    <property type="protein sequence ID" value="KHN85750.1"/>
    <property type="molecule type" value="Genomic_DNA"/>
</dbReference>
<gene>
    <name evidence="1" type="ORF">Tcan_01627</name>
</gene>
<proteinExistence type="predicted"/>
<evidence type="ECO:0000313" key="1">
    <source>
        <dbReference type="EMBL" id="KHN85750.1"/>
    </source>
</evidence>
<dbReference type="AlphaFoldDB" id="A0A0B2VXU0"/>
<comment type="caution">
    <text evidence="1">The sequence shown here is derived from an EMBL/GenBank/DDBJ whole genome shotgun (WGS) entry which is preliminary data.</text>
</comment>
<keyword evidence="2" id="KW-1185">Reference proteome</keyword>
<name>A0A0B2VXU0_TOXCA</name>
<feature type="non-terminal residue" evidence="1">
    <location>
        <position position="1"/>
    </location>
</feature>